<dbReference type="InterPro" id="IPR052057">
    <property type="entry name" value="IS150/IS1296_orfA-like"/>
</dbReference>
<feature type="compositionally biased region" description="Basic residues" evidence="2">
    <location>
        <begin position="187"/>
        <end position="204"/>
    </location>
</feature>
<comment type="similarity">
    <text evidence="1">Belongs to the IS150/IS1296 orfA family.</text>
</comment>
<dbReference type="Pfam" id="PF13518">
    <property type="entry name" value="HTH_28"/>
    <property type="match status" value="1"/>
</dbReference>
<dbReference type="InterPro" id="IPR036388">
    <property type="entry name" value="WH-like_DNA-bd_sf"/>
</dbReference>
<protein>
    <recommendedName>
        <fullName evidence="3">Insertion element IS150 protein InsJ-like helix-turn-helix domain-containing protein</fullName>
    </recommendedName>
</protein>
<evidence type="ECO:0000256" key="1">
    <source>
        <dbReference type="ARBA" id="ARBA00038232"/>
    </source>
</evidence>
<dbReference type="Proteomes" id="UP000005451">
    <property type="component" value="Unassembled WGS sequence"/>
</dbReference>
<dbReference type="AlphaFoldDB" id="B6W8S0"/>
<evidence type="ECO:0000256" key="2">
    <source>
        <dbReference type="SAM" id="MobiDB-lite"/>
    </source>
</evidence>
<reference evidence="4 5" key="2">
    <citation type="submission" date="2008-10" db="EMBL/GenBank/DDBJ databases">
        <title>Draft genome sequence of Anaerococcus hydrogenalis (DSM 7454).</title>
        <authorList>
            <person name="Sudarsanam P."/>
            <person name="Ley R."/>
            <person name="Guruge J."/>
            <person name="Turnbaugh P.J."/>
            <person name="Mahowald M."/>
            <person name="Liep D."/>
            <person name="Gordon J."/>
        </authorList>
    </citation>
    <scope>NUCLEOTIDE SEQUENCE [LARGE SCALE GENOMIC DNA]</scope>
    <source>
        <strain evidence="4 5">DSM 7454</strain>
    </source>
</reference>
<evidence type="ECO:0000313" key="4">
    <source>
        <dbReference type="EMBL" id="EEB36133.1"/>
    </source>
</evidence>
<dbReference type="Gene3D" id="1.10.10.10">
    <property type="entry name" value="Winged helix-like DNA-binding domain superfamily/Winged helix DNA-binding domain"/>
    <property type="match status" value="1"/>
</dbReference>
<gene>
    <name evidence="4" type="ORF">ANHYDRO_00971</name>
</gene>
<dbReference type="GO" id="GO:0043565">
    <property type="term" value="F:sequence-specific DNA binding"/>
    <property type="evidence" value="ECO:0007669"/>
    <property type="project" value="InterPro"/>
</dbReference>
<evidence type="ECO:0000259" key="3">
    <source>
        <dbReference type="Pfam" id="PF13518"/>
    </source>
</evidence>
<reference evidence="4 5" key="1">
    <citation type="submission" date="2008-09" db="EMBL/GenBank/DDBJ databases">
        <authorList>
            <person name="Fulton L."/>
            <person name="Clifton S."/>
            <person name="Fulton B."/>
            <person name="Xu J."/>
            <person name="Minx P."/>
            <person name="Pepin K.H."/>
            <person name="Johnson M."/>
            <person name="Thiruvilangam P."/>
            <person name="Bhonagiri V."/>
            <person name="Nash W.E."/>
            <person name="Mardis E.R."/>
            <person name="Wilson R.K."/>
        </authorList>
    </citation>
    <scope>NUCLEOTIDE SEQUENCE [LARGE SCALE GENOMIC DNA]</scope>
    <source>
        <strain evidence="4 5">DSM 7454</strain>
    </source>
</reference>
<proteinExistence type="inferred from homology"/>
<accession>B6W8S0</accession>
<sequence length="204" mass="23806">MICTLFTGQTGKEGIFMKYSYEFKKECVQLYREGKWADIPEGIKEKIFHDTIRKWFKLEQLHGPEILKHGNNIKWTTDDKLEVVSKVLSGNTIGSVAIEVGINPGQLYSWVNKYKIYGYNGLVNKKKGRKPKNITMKKTNIHKPKKLDESEREELIRLRAENEYIKGRKRNNKKEIALREKNYAARLKAKKQQSSKNSKKKATN</sequence>
<dbReference type="PANTHER" id="PTHR33795">
    <property type="entry name" value="INSERTION ELEMENT IS150 PROTEIN INSJ"/>
    <property type="match status" value="1"/>
</dbReference>
<dbReference type="EMBL" id="ABXA01000024">
    <property type="protein sequence ID" value="EEB36133.1"/>
    <property type="molecule type" value="Genomic_DNA"/>
</dbReference>
<dbReference type="eggNOG" id="COG2963">
    <property type="taxonomic scope" value="Bacteria"/>
</dbReference>
<feature type="domain" description="Insertion element IS150 protein InsJ-like helix-turn-helix" evidence="3">
    <location>
        <begin position="80"/>
        <end position="130"/>
    </location>
</feature>
<dbReference type="SUPFAM" id="SSF48295">
    <property type="entry name" value="TrpR-like"/>
    <property type="match status" value="1"/>
</dbReference>
<feature type="region of interest" description="Disordered" evidence="2">
    <location>
        <begin position="130"/>
        <end position="150"/>
    </location>
</feature>
<comment type="caution">
    <text evidence="4">The sequence shown here is derived from an EMBL/GenBank/DDBJ whole genome shotgun (WGS) entry which is preliminary data.</text>
</comment>
<dbReference type="InterPro" id="IPR055247">
    <property type="entry name" value="InsJ-like_HTH"/>
</dbReference>
<evidence type="ECO:0000313" key="5">
    <source>
        <dbReference type="Proteomes" id="UP000005451"/>
    </source>
</evidence>
<name>B6W8S0_9FIRM</name>
<organism evidence="4 5">
    <name type="scientific">Anaerococcus hydrogenalis DSM 7454</name>
    <dbReference type="NCBI Taxonomy" id="561177"/>
    <lineage>
        <taxon>Bacteria</taxon>
        <taxon>Bacillati</taxon>
        <taxon>Bacillota</taxon>
        <taxon>Tissierellia</taxon>
        <taxon>Tissierellales</taxon>
        <taxon>Peptoniphilaceae</taxon>
        <taxon>Anaerococcus</taxon>
    </lineage>
</organism>
<dbReference type="PANTHER" id="PTHR33795:SF1">
    <property type="entry name" value="INSERTION ELEMENT IS150 PROTEIN INSJ"/>
    <property type="match status" value="1"/>
</dbReference>
<dbReference type="InterPro" id="IPR010921">
    <property type="entry name" value="Trp_repressor/repl_initiator"/>
</dbReference>
<feature type="region of interest" description="Disordered" evidence="2">
    <location>
        <begin position="185"/>
        <end position="204"/>
    </location>
</feature>
<dbReference type="STRING" id="561177.ANHYDRO_00971"/>